<dbReference type="Pfam" id="PF03107">
    <property type="entry name" value="C1_2"/>
    <property type="match status" value="4"/>
</dbReference>
<dbReference type="InterPro" id="IPR053192">
    <property type="entry name" value="Vacuole_Formation_Reg"/>
</dbReference>
<dbReference type="InterPro" id="IPR004146">
    <property type="entry name" value="DC1"/>
</dbReference>
<reference evidence="6 8" key="1">
    <citation type="journal article" date="2017" name="Nature">
        <title>The sunflower genome provides insights into oil metabolism, flowering and Asterid evolution.</title>
        <authorList>
            <person name="Badouin H."/>
            <person name="Gouzy J."/>
            <person name="Grassa C.J."/>
            <person name="Murat F."/>
            <person name="Staton S.E."/>
            <person name="Cottret L."/>
            <person name="Lelandais-Briere C."/>
            <person name="Owens G.L."/>
            <person name="Carrere S."/>
            <person name="Mayjonade B."/>
            <person name="Legrand L."/>
            <person name="Gill N."/>
            <person name="Kane N.C."/>
            <person name="Bowers J.E."/>
            <person name="Hubner S."/>
            <person name="Bellec A."/>
            <person name="Berard A."/>
            <person name="Berges H."/>
            <person name="Blanchet N."/>
            <person name="Boniface M.C."/>
            <person name="Brunel D."/>
            <person name="Catrice O."/>
            <person name="Chaidir N."/>
            <person name="Claudel C."/>
            <person name="Donnadieu C."/>
            <person name="Faraut T."/>
            <person name="Fievet G."/>
            <person name="Helmstetter N."/>
            <person name="King M."/>
            <person name="Knapp S.J."/>
            <person name="Lai Z."/>
            <person name="Le Paslier M.C."/>
            <person name="Lippi Y."/>
            <person name="Lorenzon L."/>
            <person name="Mandel J.R."/>
            <person name="Marage G."/>
            <person name="Marchand G."/>
            <person name="Marquand E."/>
            <person name="Bret-Mestries E."/>
            <person name="Morien E."/>
            <person name="Nambeesan S."/>
            <person name="Nguyen T."/>
            <person name="Pegot-Espagnet P."/>
            <person name="Pouilly N."/>
            <person name="Raftis F."/>
            <person name="Sallet E."/>
            <person name="Schiex T."/>
            <person name="Thomas J."/>
            <person name="Vandecasteele C."/>
            <person name="Vares D."/>
            <person name="Vear F."/>
            <person name="Vautrin S."/>
            <person name="Crespi M."/>
            <person name="Mangin B."/>
            <person name="Burke J.M."/>
            <person name="Salse J."/>
            <person name="Munos S."/>
            <person name="Vincourt P."/>
            <person name="Rieseberg L.H."/>
            <person name="Langlade N.B."/>
        </authorList>
    </citation>
    <scope>NUCLEOTIDE SEQUENCE [LARGE SCALE GENOMIC DNA]</scope>
    <source>
        <strain evidence="8">cv. SF193</strain>
        <tissue evidence="6">Leaves</tissue>
    </source>
</reference>
<evidence type="ECO:0000256" key="2">
    <source>
        <dbReference type="ARBA" id="ARBA00022737"/>
    </source>
</evidence>
<dbReference type="PROSITE" id="PS50081">
    <property type="entry name" value="ZF_DAG_PE_2"/>
    <property type="match status" value="1"/>
</dbReference>
<reference evidence="7" key="2">
    <citation type="submission" date="2017-02" db="EMBL/GenBank/DDBJ databases">
        <title>Sunflower complete genome.</title>
        <authorList>
            <person name="Langlade N."/>
            <person name="Munos S."/>
        </authorList>
    </citation>
    <scope>NUCLEOTIDE SEQUENCE [LARGE SCALE GENOMIC DNA]</scope>
    <source>
        <tissue evidence="7">Leaves</tissue>
    </source>
</reference>
<dbReference type="FunCoup" id="A0A251UL36">
    <property type="interactions" value="37"/>
</dbReference>
<dbReference type="Gene3D" id="3.30.40.10">
    <property type="entry name" value="Zinc/RING finger domain, C3HC4 (zinc finger)"/>
    <property type="match status" value="1"/>
</dbReference>
<dbReference type="GO" id="GO:0008270">
    <property type="term" value="F:zinc ion binding"/>
    <property type="evidence" value="ECO:0007669"/>
    <property type="project" value="UniProtKB-KW"/>
</dbReference>
<proteinExistence type="predicted"/>
<keyword evidence="3" id="KW-0863">Zinc-finger</keyword>
<evidence type="ECO:0000313" key="6">
    <source>
        <dbReference type="EMBL" id="KAF5804339.1"/>
    </source>
</evidence>
<dbReference type="InterPro" id="IPR046349">
    <property type="entry name" value="C1-like_sf"/>
</dbReference>
<evidence type="ECO:0000313" key="8">
    <source>
        <dbReference type="Proteomes" id="UP000215914"/>
    </source>
</evidence>
<dbReference type="EMBL" id="MNCJ02000320">
    <property type="protein sequence ID" value="KAF5804339.1"/>
    <property type="molecule type" value="Genomic_DNA"/>
</dbReference>
<protein>
    <submittedName>
        <fullName evidence="6">Chromatin regulator PHD family</fullName>
    </submittedName>
    <submittedName>
        <fullName evidence="7">Putative zinc finger, PHD-type</fullName>
    </submittedName>
</protein>
<dbReference type="PANTHER" id="PTHR32410:SF161">
    <property type="entry name" value="DC1, ZINC FINGER, RING_FYVE_PHD-TYPE-RELATED"/>
    <property type="match status" value="1"/>
</dbReference>
<evidence type="ECO:0000313" key="7">
    <source>
        <dbReference type="EMBL" id="OTG24087.1"/>
    </source>
</evidence>
<dbReference type="InterPro" id="IPR013083">
    <property type="entry name" value="Znf_RING/FYVE/PHD"/>
</dbReference>
<dbReference type="AlphaFoldDB" id="A0A251UL36"/>
<name>A0A251UL36_HELAN</name>
<evidence type="ECO:0000259" key="5">
    <source>
        <dbReference type="PROSITE" id="PS50081"/>
    </source>
</evidence>
<dbReference type="InterPro" id="IPR002219">
    <property type="entry name" value="PKC_DAG/PE"/>
</dbReference>
<evidence type="ECO:0000256" key="4">
    <source>
        <dbReference type="ARBA" id="ARBA00022833"/>
    </source>
</evidence>
<dbReference type="SUPFAM" id="SSF57889">
    <property type="entry name" value="Cysteine-rich domain"/>
    <property type="match status" value="7"/>
</dbReference>
<feature type="domain" description="Phorbol-ester/DAG-type" evidence="5">
    <location>
        <begin position="611"/>
        <end position="659"/>
    </location>
</feature>
<keyword evidence="1" id="KW-0479">Metal-binding</keyword>
<sequence>MMKVLEHNYPLKLIDLQQVKNEDVEESEEEDEEKDLVPQDEFSCICKRCDEVINEYYRYYYKCTNDLCDFSLHKFCAEVPTTLEHTSHPHRLTLYKYIDFEWRCLYCQRQHKVGEVGYLCSDCGWWKVNIDVNCVVEVEKRRIYHPSHPHPLVSPIPSPILCLCQACGKTHKGIFFLCTTCPYFTIHADCIFLPKSLLIQQTTNGIFRHTHPLTLSYSFPEAEQRAKYFPNCRVCNRSFDPYMENLWIYKCEKCIYYVHLDCATSASRREPFMSILSIGGGQSIKNFKDVDYPNLLRLPFPDQTYSLPKHLFFKAPGPTTYVTAEVSLQHFNHEHELILVDTESIGSTSNESIMCHNPMKKIELLCNACVRPITETPFYKCNASEDERCNFALHEWCTRLPTKLDNHPGHPQHTLFLMSNAPHGFFNIYDCGVCCLPCNGYAYGCVRCRFYIDVNCGLMPEKITHESHPNHLLSIVDKSLGNECLVCSNQVRYRLSFGCSTCNVQIHPACALLLPRTIRHPYDKHPMHLSYLPIENHKSEYFCEICEEGLNPHKGFYHCDMCSQSVHTDCAPLILQSETETHSNYHYSYISKVYSFSNVKFGSIHKTANHPHPLLLAPGIANDGKCSVCSSRLRYMIILRCLECPFAIHERCFKRLNKS</sequence>
<dbReference type="InterPro" id="IPR001965">
    <property type="entry name" value="Znf_PHD"/>
</dbReference>
<accession>A0A251UL36</accession>
<dbReference type="EMBL" id="CM007894">
    <property type="protein sequence ID" value="OTG24087.1"/>
    <property type="molecule type" value="Genomic_DNA"/>
</dbReference>
<keyword evidence="4" id="KW-0862">Zinc</keyword>
<dbReference type="Gramene" id="mRNA:HanXRQr2_Chr05g0195921">
    <property type="protein sequence ID" value="mRNA:HanXRQr2_Chr05g0195921"/>
    <property type="gene ID" value="HanXRQr2_Chr05g0195921"/>
</dbReference>
<dbReference type="SMART" id="SM00249">
    <property type="entry name" value="PHD"/>
    <property type="match status" value="3"/>
</dbReference>
<keyword evidence="2" id="KW-0677">Repeat</keyword>
<dbReference type="OrthoDB" id="938199at2759"/>
<evidence type="ECO:0000256" key="1">
    <source>
        <dbReference type="ARBA" id="ARBA00022723"/>
    </source>
</evidence>
<organism evidence="7 8">
    <name type="scientific">Helianthus annuus</name>
    <name type="common">Common sunflower</name>
    <dbReference type="NCBI Taxonomy" id="4232"/>
    <lineage>
        <taxon>Eukaryota</taxon>
        <taxon>Viridiplantae</taxon>
        <taxon>Streptophyta</taxon>
        <taxon>Embryophyta</taxon>
        <taxon>Tracheophyta</taxon>
        <taxon>Spermatophyta</taxon>
        <taxon>Magnoliopsida</taxon>
        <taxon>eudicotyledons</taxon>
        <taxon>Gunneridae</taxon>
        <taxon>Pentapetalae</taxon>
        <taxon>asterids</taxon>
        <taxon>campanulids</taxon>
        <taxon>Asterales</taxon>
        <taxon>Asteraceae</taxon>
        <taxon>Asteroideae</taxon>
        <taxon>Heliantheae alliance</taxon>
        <taxon>Heliantheae</taxon>
        <taxon>Helianthus</taxon>
    </lineage>
</organism>
<dbReference type="SMART" id="SM00109">
    <property type="entry name" value="C1"/>
    <property type="match status" value="3"/>
</dbReference>
<dbReference type="InParanoid" id="A0A251UL36"/>
<reference evidence="6" key="3">
    <citation type="submission" date="2020-06" db="EMBL/GenBank/DDBJ databases">
        <title>Helianthus annuus Genome sequencing and assembly Release 2.</title>
        <authorList>
            <person name="Gouzy J."/>
            <person name="Langlade N."/>
            <person name="Munos S."/>
        </authorList>
    </citation>
    <scope>NUCLEOTIDE SEQUENCE</scope>
    <source>
        <tissue evidence="6">Leaves</tissue>
    </source>
</reference>
<dbReference type="PANTHER" id="PTHR32410">
    <property type="entry name" value="CYSTEINE/HISTIDINE-RICH C1 DOMAIN FAMILY PROTEIN"/>
    <property type="match status" value="1"/>
</dbReference>
<gene>
    <name evidence="7" type="ORF">HannXRQ_Chr05g0132781</name>
    <name evidence="6" type="ORF">HanXRQr2_Chr05g0195921</name>
</gene>
<evidence type="ECO:0000256" key="3">
    <source>
        <dbReference type="ARBA" id="ARBA00022771"/>
    </source>
</evidence>
<dbReference type="OMA" id="CKFTVHK"/>
<keyword evidence="8" id="KW-1185">Reference proteome</keyword>
<dbReference type="Proteomes" id="UP000215914">
    <property type="component" value="Chromosome 5"/>
</dbReference>